<reference evidence="8 9" key="1">
    <citation type="journal article" date="2013" name="PLoS Genet.">
        <title>Distinctive expansion of potential virulence genes in the genome of the oomycete fish pathogen Saprolegnia parasitica.</title>
        <authorList>
            <person name="Jiang R.H."/>
            <person name="de Bruijn I."/>
            <person name="Haas B.J."/>
            <person name="Belmonte R."/>
            <person name="Lobach L."/>
            <person name="Christie J."/>
            <person name="van den Ackerveken G."/>
            <person name="Bottin A."/>
            <person name="Bulone V."/>
            <person name="Diaz-Moreno S.M."/>
            <person name="Dumas B."/>
            <person name="Fan L."/>
            <person name="Gaulin E."/>
            <person name="Govers F."/>
            <person name="Grenville-Briggs L.J."/>
            <person name="Horner N.R."/>
            <person name="Levin J.Z."/>
            <person name="Mammella M."/>
            <person name="Meijer H.J."/>
            <person name="Morris P."/>
            <person name="Nusbaum C."/>
            <person name="Oome S."/>
            <person name="Phillips A.J."/>
            <person name="van Rooyen D."/>
            <person name="Rzeszutek E."/>
            <person name="Saraiva M."/>
            <person name="Secombes C.J."/>
            <person name="Seidl M.F."/>
            <person name="Snel B."/>
            <person name="Stassen J.H."/>
            <person name="Sykes S."/>
            <person name="Tripathy S."/>
            <person name="van den Berg H."/>
            <person name="Vega-Arreguin J.C."/>
            <person name="Wawra S."/>
            <person name="Young S.K."/>
            <person name="Zeng Q."/>
            <person name="Dieguez-Uribeondo J."/>
            <person name="Russ C."/>
            <person name="Tyler B.M."/>
            <person name="van West P."/>
        </authorList>
    </citation>
    <scope>NUCLEOTIDE SEQUENCE [LARGE SCALE GENOMIC DNA]</scope>
    <source>
        <strain evidence="8 9">CBS 223.65</strain>
    </source>
</reference>
<comment type="cofactor">
    <cofactor evidence="5">
        <name>heme</name>
        <dbReference type="ChEBI" id="CHEBI:30413"/>
    </cofactor>
</comment>
<sequence length="495" mass="55289">MALGLTFAQETAIAVAVGLTYMLVTKIPLFYRRKARIAAALARLPSLPGHKLFGNLVQQHEHIHDHYYWKLELFETLGTTYAVRVDLLMDGSVCTSSAANVQHILASNHTNYVKPAMMQRALGELMGRGIFNVNPSASSSWKAQRKIIASLFSTNAIKTLMDAVFLEHTSALVSEIEAQGDGALLDVEAIALSLTTKFTYAMAFGLVFEAANATEFRNLFREASNLSVARFTQPWYRWLGWFMPSEYRLARVMRRVNALCHDTIRTKRLSATRGNDLLSELLRRQEAGDDLISDTFIRDMMMTMMLAGRETVGSGLAWILYAVSKHPDVEARLLSELQTSEITYASVGCMSYLDAIVRETFRLFPPVPYELKSAVADDVLPDGTFVPAGTNVEFSPFVMGRDHTRWPQATTFSPERWLTGATRPSAFEYPVFHAGPRRCVGQAVALLQLKVVVASLYQRFTFELIAPLNDPAFELGIGLFSQDGIQVRAHNRRSL</sequence>
<dbReference type="InterPro" id="IPR002401">
    <property type="entry name" value="Cyt_P450_E_grp-I"/>
</dbReference>
<dbReference type="Pfam" id="PF00067">
    <property type="entry name" value="p450"/>
    <property type="match status" value="1"/>
</dbReference>
<keyword evidence="7" id="KW-0472">Membrane</keyword>
<dbReference type="GeneID" id="24128271"/>
<protein>
    <recommendedName>
        <fullName evidence="10">Cytochrome P450</fullName>
    </recommendedName>
</protein>
<evidence type="ECO:0000256" key="2">
    <source>
        <dbReference type="ARBA" id="ARBA00022723"/>
    </source>
</evidence>
<organism evidence="8 9">
    <name type="scientific">Saprolegnia parasitica (strain CBS 223.65)</name>
    <dbReference type="NCBI Taxonomy" id="695850"/>
    <lineage>
        <taxon>Eukaryota</taxon>
        <taxon>Sar</taxon>
        <taxon>Stramenopiles</taxon>
        <taxon>Oomycota</taxon>
        <taxon>Saprolegniomycetes</taxon>
        <taxon>Saprolegniales</taxon>
        <taxon>Saprolegniaceae</taxon>
        <taxon>Saprolegnia</taxon>
    </lineage>
</organism>
<comment type="similarity">
    <text evidence="1 6">Belongs to the cytochrome P450 family.</text>
</comment>
<dbReference type="RefSeq" id="XP_012199864.1">
    <property type="nucleotide sequence ID" value="XM_012344474.1"/>
</dbReference>
<dbReference type="PRINTS" id="PR00463">
    <property type="entry name" value="EP450I"/>
</dbReference>
<keyword evidence="3 6" id="KW-0560">Oxidoreductase</keyword>
<evidence type="ECO:0000256" key="4">
    <source>
        <dbReference type="ARBA" id="ARBA00023004"/>
    </source>
</evidence>
<evidence type="ECO:0000313" key="8">
    <source>
        <dbReference type="EMBL" id="KDO29361.1"/>
    </source>
</evidence>
<evidence type="ECO:0008006" key="10">
    <source>
        <dbReference type="Google" id="ProtNLM"/>
    </source>
</evidence>
<dbReference type="AlphaFoldDB" id="A0A067CS60"/>
<dbReference type="GO" id="GO:0016705">
    <property type="term" value="F:oxidoreductase activity, acting on paired donors, with incorporation or reduction of molecular oxygen"/>
    <property type="evidence" value="ECO:0007669"/>
    <property type="project" value="InterPro"/>
</dbReference>
<gene>
    <name evidence="8" type="ORF">SPRG_05897</name>
</gene>
<dbReference type="Proteomes" id="UP000030745">
    <property type="component" value="Unassembled WGS sequence"/>
</dbReference>
<dbReference type="GO" id="GO:0004497">
    <property type="term" value="F:monooxygenase activity"/>
    <property type="evidence" value="ECO:0007669"/>
    <property type="project" value="UniProtKB-KW"/>
</dbReference>
<feature type="transmembrane region" description="Helical" evidence="7">
    <location>
        <begin position="12"/>
        <end position="31"/>
    </location>
</feature>
<dbReference type="VEuPathDB" id="FungiDB:SPRG_05897"/>
<dbReference type="InterPro" id="IPR017972">
    <property type="entry name" value="Cyt_P450_CS"/>
</dbReference>
<dbReference type="Gene3D" id="1.10.630.10">
    <property type="entry name" value="Cytochrome P450"/>
    <property type="match status" value="1"/>
</dbReference>
<evidence type="ECO:0000256" key="5">
    <source>
        <dbReference type="PIRSR" id="PIRSR602401-1"/>
    </source>
</evidence>
<dbReference type="GO" id="GO:0005506">
    <property type="term" value="F:iron ion binding"/>
    <property type="evidence" value="ECO:0007669"/>
    <property type="project" value="InterPro"/>
</dbReference>
<name>A0A067CS60_SAPPC</name>
<dbReference type="InterPro" id="IPR001128">
    <property type="entry name" value="Cyt_P450"/>
</dbReference>
<evidence type="ECO:0000313" key="9">
    <source>
        <dbReference type="Proteomes" id="UP000030745"/>
    </source>
</evidence>
<dbReference type="PROSITE" id="PS00086">
    <property type="entry name" value="CYTOCHROME_P450"/>
    <property type="match status" value="1"/>
</dbReference>
<proteinExistence type="inferred from homology"/>
<keyword evidence="5 6" id="KW-0349">Heme</keyword>
<dbReference type="InterPro" id="IPR036396">
    <property type="entry name" value="Cyt_P450_sf"/>
</dbReference>
<dbReference type="STRING" id="695850.A0A067CS60"/>
<dbReference type="GO" id="GO:0020037">
    <property type="term" value="F:heme binding"/>
    <property type="evidence" value="ECO:0007669"/>
    <property type="project" value="InterPro"/>
</dbReference>
<dbReference type="KEGG" id="spar:SPRG_05897"/>
<dbReference type="EMBL" id="KK583206">
    <property type="protein sequence ID" value="KDO29361.1"/>
    <property type="molecule type" value="Genomic_DNA"/>
</dbReference>
<evidence type="ECO:0000256" key="6">
    <source>
        <dbReference type="RuleBase" id="RU000461"/>
    </source>
</evidence>
<dbReference type="SUPFAM" id="SSF48264">
    <property type="entry name" value="Cytochrome P450"/>
    <property type="match status" value="1"/>
</dbReference>
<evidence type="ECO:0000256" key="3">
    <source>
        <dbReference type="ARBA" id="ARBA00023002"/>
    </source>
</evidence>
<keyword evidence="2 5" id="KW-0479">Metal-binding</keyword>
<keyword evidence="7" id="KW-0812">Transmembrane</keyword>
<dbReference type="GO" id="GO:0006629">
    <property type="term" value="P:lipid metabolic process"/>
    <property type="evidence" value="ECO:0007669"/>
    <property type="project" value="UniProtKB-ARBA"/>
</dbReference>
<accession>A0A067CS60</accession>
<dbReference type="PRINTS" id="PR00385">
    <property type="entry name" value="P450"/>
</dbReference>
<keyword evidence="4 5" id="KW-0408">Iron</keyword>
<keyword evidence="6" id="KW-0503">Monooxygenase</keyword>
<dbReference type="PANTHER" id="PTHR24296">
    <property type="entry name" value="CYTOCHROME P450"/>
    <property type="match status" value="1"/>
</dbReference>
<keyword evidence="7" id="KW-1133">Transmembrane helix</keyword>
<dbReference type="OMA" id="SWFVKCE"/>
<keyword evidence="9" id="KW-1185">Reference proteome</keyword>
<evidence type="ECO:0000256" key="7">
    <source>
        <dbReference type="SAM" id="Phobius"/>
    </source>
</evidence>
<dbReference type="OrthoDB" id="1470350at2759"/>
<evidence type="ECO:0000256" key="1">
    <source>
        <dbReference type="ARBA" id="ARBA00010617"/>
    </source>
</evidence>
<feature type="binding site" description="axial binding residue" evidence="5">
    <location>
        <position position="439"/>
    </location>
    <ligand>
        <name>heme</name>
        <dbReference type="ChEBI" id="CHEBI:30413"/>
    </ligand>
    <ligandPart>
        <name>Fe</name>
        <dbReference type="ChEBI" id="CHEBI:18248"/>
    </ligandPart>
</feature>